<evidence type="ECO:0000256" key="1">
    <source>
        <dbReference type="ARBA" id="ARBA00010193"/>
    </source>
</evidence>
<evidence type="ECO:0000256" key="5">
    <source>
        <dbReference type="ARBA" id="ARBA00042255"/>
    </source>
</evidence>
<organism evidence="7 8">
    <name type="scientific">Saccharomycodes ludwigii</name>
    <dbReference type="NCBI Taxonomy" id="36035"/>
    <lineage>
        <taxon>Eukaryota</taxon>
        <taxon>Fungi</taxon>
        <taxon>Dikarya</taxon>
        <taxon>Ascomycota</taxon>
        <taxon>Saccharomycotina</taxon>
        <taxon>Saccharomycetes</taxon>
        <taxon>Saccharomycodales</taxon>
        <taxon>Saccharomycodaceae</taxon>
        <taxon>Saccharomycodes</taxon>
    </lineage>
</organism>
<dbReference type="PANTHER" id="PTHR46143">
    <property type="entry name" value="CALPAIN-7"/>
    <property type="match status" value="1"/>
</dbReference>
<accession>A0A376B6S5</accession>
<dbReference type="EMBL" id="UFAJ01000346">
    <property type="protein sequence ID" value="SSD60407.1"/>
    <property type="molecule type" value="Genomic_DNA"/>
</dbReference>
<evidence type="ECO:0000256" key="4">
    <source>
        <dbReference type="ARBA" id="ARBA00022807"/>
    </source>
</evidence>
<dbReference type="AlphaFoldDB" id="A0A376B6S5"/>
<dbReference type="GO" id="GO:0004197">
    <property type="term" value="F:cysteine-type endopeptidase activity"/>
    <property type="evidence" value="ECO:0007669"/>
    <property type="project" value="TreeGrafter"/>
</dbReference>
<name>A0A376B6S5_9ASCO</name>
<dbReference type="PANTHER" id="PTHR46143:SF1">
    <property type="entry name" value="CALPAIN-7"/>
    <property type="match status" value="1"/>
</dbReference>
<dbReference type="InterPro" id="IPR038765">
    <property type="entry name" value="Papain-like_cys_pep_sf"/>
</dbReference>
<evidence type="ECO:0000256" key="3">
    <source>
        <dbReference type="ARBA" id="ARBA00022801"/>
    </source>
</evidence>
<dbReference type="VEuPathDB" id="FungiDB:SCODWIG_02168"/>
<evidence type="ECO:0000313" key="7">
    <source>
        <dbReference type="EMBL" id="SSD60407.1"/>
    </source>
</evidence>
<evidence type="ECO:0000256" key="2">
    <source>
        <dbReference type="ARBA" id="ARBA00022670"/>
    </source>
</evidence>
<dbReference type="InterPro" id="IPR051297">
    <property type="entry name" value="PalB/RIM13"/>
</dbReference>
<evidence type="ECO:0000313" key="8">
    <source>
        <dbReference type="Proteomes" id="UP000262825"/>
    </source>
</evidence>
<sequence>MEQQTSFGSNVNQSCDNDDNSNVNANKKKCQLCGAINDLRWNVYTTINPKQQQPNILADRIKELLFSKTADDGISDGNCPIALKESIIKMLTDIKPQDKFLWLSSKYKQNIYPPININETGGIVPKIVNSQSIATHNPKYNFSSPLKIETDGYEGIPLQQNPDLSDCSFITSLINLKNYYKDKYNPPVCQVRNCQFKYLINFYFNGSDSRLVCIDTTQIPTDRSGEQLTLNSSNFNHKILEIAYLKLKYNSFDSTGSNTGIDTFLLSGFIPEFRKINTVKWDLVEKYFNSKCCTLALGISENNFSFQNKTWNLKANHDYSIVNVESRNKKLDIVDPLYPDKIISISEWQDVVDIFDTLYVNWDYKKLFRRHEKFHFRYNVQDCNRYRYDRSSKPCFTIRNKVTERQLAPKKQENTVYLLLERHLNDNPGNCTLELFDSITSEILNIKEINNTGFYLIKTGIIDDNLLKACCYSDITASFTVHAYSLLDIEIKKFIFPNIVTIEDIFLINAPLNTSTYCKNTTFKLNIKKPSAETENGNVTINISLFSENVKTEKYVNLQIFHINDFEFSKPLIPKHDYLLNVSTVSNLLLNVNSTYKIVCSSLDSQIGEKFKLIVEESSNLAAAMTLSKYYNYHGGIFKTTIKCTSNFAICQKNNKGYSFEVKLTSKMNTMPDTWNLRLYKEKMHQGGIENMDNVGCDIKWSFTVINSKNQKDSLLFPNGMVRLNRCTASNIVINHRRKQIDNITVKLNIEDDINTYKDYYYIMEIGSLYELRVLQCEIS</sequence>
<reference evidence="8" key="1">
    <citation type="submission" date="2018-06" db="EMBL/GenBank/DDBJ databases">
        <authorList>
            <person name="Guldener U."/>
        </authorList>
    </citation>
    <scope>NUCLEOTIDE SEQUENCE [LARGE SCALE GENOMIC DNA]</scope>
    <source>
        <strain evidence="8">UTAD17</strain>
    </source>
</reference>
<protein>
    <recommendedName>
        <fullName evidence="5">Cysteine protease RIM13</fullName>
    </recommendedName>
</protein>
<keyword evidence="4" id="KW-0788">Thiol protease</keyword>
<proteinExistence type="inferred from homology"/>
<keyword evidence="8" id="KW-1185">Reference proteome</keyword>
<gene>
    <name evidence="7" type="ORF">SCODWIG_02168</name>
</gene>
<comment type="similarity">
    <text evidence="1">Belongs to the peptidase C2 family. PalB/RIM13 subfamily.</text>
</comment>
<dbReference type="SUPFAM" id="SSF54001">
    <property type="entry name" value="Cysteine proteinases"/>
    <property type="match status" value="1"/>
</dbReference>
<evidence type="ECO:0000256" key="6">
    <source>
        <dbReference type="SAM" id="MobiDB-lite"/>
    </source>
</evidence>
<feature type="region of interest" description="Disordered" evidence="6">
    <location>
        <begin position="1"/>
        <end position="20"/>
    </location>
</feature>
<dbReference type="Proteomes" id="UP000262825">
    <property type="component" value="Unassembled WGS sequence"/>
</dbReference>
<dbReference type="GO" id="GO:0006508">
    <property type="term" value="P:proteolysis"/>
    <property type="evidence" value="ECO:0007669"/>
    <property type="project" value="UniProtKB-KW"/>
</dbReference>
<keyword evidence="3" id="KW-0378">Hydrolase</keyword>
<keyword evidence="2" id="KW-0645">Protease</keyword>